<dbReference type="AlphaFoldDB" id="A0A0A9FEM0"/>
<accession>A0A0A9FEM0</accession>
<proteinExistence type="predicted"/>
<reference evidence="1" key="2">
    <citation type="journal article" date="2015" name="Data Brief">
        <title>Shoot transcriptome of the giant reed, Arundo donax.</title>
        <authorList>
            <person name="Barrero R.A."/>
            <person name="Guerrero F.D."/>
            <person name="Moolhuijzen P."/>
            <person name="Goolsby J.A."/>
            <person name="Tidwell J."/>
            <person name="Bellgard S.E."/>
            <person name="Bellgard M.I."/>
        </authorList>
    </citation>
    <scope>NUCLEOTIDE SEQUENCE</scope>
    <source>
        <tissue evidence="1">Shoot tissue taken approximately 20 cm above the soil surface</tissue>
    </source>
</reference>
<reference evidence="1" key="1">
    <citation type="submission" date="2014-09" db="EMBL/GenBank/DDBJ databases">
        <authorList>
            <person name="Magalhaes I.L.F."/>
            <person name="Oliveira U."/>
            <person name="Santos F.R."/>
            <person name="Vidigal T.H.D.A."/>
            <person name="Brescovit A.D."/>
            <person name="Santos A.J."/>
        </authorList>
    </citation>
    <scope>NUCLEOTIDE SEQUENCE</scope>
    <source>
        <tissue evidence="1">Shoot tissue taken approximately 20 cm above the soil surface</tissue>
    </source>
</reference>
<organism evidence="1">
    <name type="scientific">Arundo donax</name>
    <name type="common">Giant reed</name>
    <name type="synonym">Donax arundinaceus</name>
    <dbReference type="NCBI Taxonomy" id="35708"/>
    <lineage>
        <taxon>Eukaryota</taxon>
        <taxon>Viridiplantae</taxon>
        <taxon>Streptophyta</taxon>
        <taxon>Embryophyta</taxon>
        <taxon>Tracheophyta</taxon>
        <taxon>Spermatophyta</taxon>
        <taxon>Magnoliopsida</taxon>
        <taxon>Liliopsida</taxon>
        <taxon>Poales</taxon>
        <taxon>Poaceae</taxon>
        <taxon>PACMAD clade</taxon>
        <taxon>Arundinoideae</taxon>
        <taxon>Arundineae</taxon>
        <taxon>Arundo</taxon>
    </lineage>
</organism>
<protein>
    <submittedName>
        <fullName evidence="1">Uncharacterized protein</fullName>
    </submittedName>
</protein>
<sequence length="38" mass="4496">MHLMVHLEVHSSRCRAYRVMDFRGAFDYASVRVCILLL</sequence>
<name>A0A0A9FEM0_ARUDO</name>
<dbReference type="EMBL" id="GBRH01186406">
    <property type="protein sequence ID" value="JAE11490.1"/>
    <property type="molecule type" value="Transcribed_RNA"/>
</dbReference>
<evidence type="ECO:0000313" key="1">
    <source>
        <dbReference type="EMBL" id="JAE11490.1"/>
    </source>
</evidence>